<organism evidence="5 6">
    <name type="scientific">Methylocapsa palsarum</name>
    <dbReference type="NCBI Taxonomy" id="1612308"/>
    <lineage>
        <taxon>Bacteria</taxon>
        <taxon>Pseudomonadati</taxon>
        <taxon>Pseudomonadota</taxon>
        <taxon>Alphaproteobacteria</taxon>
        <taxon>Hyphomicrobiales</taxon>
        <taxon>Beijerinckiaceae</taxon>
        <taxon>Methylocapsa</taxon>
    </lineage>
</organism>
<evidence type="ECO:0000313" key="5">
    <source>
        <dbReference type="EMBL" id="SFK46671.1"/>
    </source>
</evidence>
<name>A0A1I3ZSK7_9HYPH</name>
<evidence type="ECO:0000259" key="4">
    <source>
        <dbReference type="PROSITE" id="PS50995"/>
    </source>
</evidence>
<keyword evidence="6" id="KW-1185">Reference proteome</keyword>
<dbReference type="EMBL" id="FOSN01000008">
    <property type="protein sequence ID" value="SFK46671.1"/>
    <property type="molecule type" value="Genomic_DNA"/>
</dbReference>
<dbReference type="InterPro" id="IPR023187">
    <property type="entry name" value="Tscrpt_reg_MarR-type_CS"/>
</dbReference>
<dbReference type="GO" id="GO:0003677">
    <property type="term" value="F:DNA binding"/>
    <property type="evidence" value="ECO:0007669"/>
    <property type="project" value="UniProtKB-KW"/>
</dbReference>
<dbReference type="PANTHER" id="PTHR33164:SF43">
    <property type="entry name" value="HTH-TYPE TRANSCRIPTIONAL REPRESSOR YETL"/>
    <property type="match status" value="1"/>
</dbReference>
<dbReference type="PROSITE" id="PS50995">
    <property type="entry name" value="HTH_MARR_2"/>
    <property type="match status" value="1"/>
</dbReference>
<evidence type="ECO:0000313" key="6">
    <source>
        <dbReference type="Proteomes" id="UP000198755"/>
    </source>
</evidence>
<evidence type="ECO:0000256" key="1">
    <source>
        <dbReference type="ARBA" id="ARBA00023015"/>
    </source>
</evidence>
<gene>
    <name evidence="5" type="ORF">SAMN05444581_108131</name>
</gene>
<evidence type="ECO:0000256" key="3">
    <source>
        <dbReference type="ARBA" id="ARBA00023163"/>
    </source>
</evidence>
<dbReference type="AlphaFoldDB" id="A0A1I3ZSK7"/>
<keyword evidence="3" id="KW-0804">Transcription</keyword>
<keyword evidence="1" id="KW-0805">Transcription regulation</keyword>
<reference evidence="5 6" key="1">
    <citation type="submission" date="2016-10" db="EMBL/GenBank/DDBJ databases">
        <authorList>
            <person name="de Groot N.N."/>
        </authorList>
    </citation>
    <scope>NUCLEOTIDE SEQUENCE [LARGE SCALE GENOMIC DNA]</scope>
    <source>
        <strain evidence="5 6">NE2</strain>
    </source>
</reference>
<dbReference type="InterPro" id="IPR039422">
    <property type="entry name" value="MarR/SlyA-like"/>
</dbReference>
<feature type="domain" description="HTH marR-type" evidence="4">
    <location>
        <begin position="49"/>
        <end position="181"/>
    </location>
</feature>
<dbReference type="InterPro" id="IPR036388">
    <property type="entry name" value="WH-like_DNA-bd_sf"/>
</dbReference>
<dbReference type="PROSITE" id="PS01117">
    <property type="entry name" value="HTH_MARR_1"/>
    <property type="match status" value="1"/>
</dbReference>
<proteinExistence type="predicted"/>
<dbReference type="SUPFAM" id="SSF46785">
    <property type="entry name" value="Winged helix' DNA-binding domain"/>
    <property type="match status" value="1"/>
</dbReference>
<sequence>MRLIPVRVSAQVPINAPKSEIRLTRKLYLISFLVNLFEGAMTDNIPELTAHLGYQLRQVSNHVSHAFARKVATKDVTVAEWAMMRVLHSKQPIAPSQLADEMGMTRGAISKLADRLISKSLVARKASSTDGRAQTLRLTAQGAQMAPELAALAEQNEAECFGHFSSEDRATLRRILKEAVVHLGITAIPIE</sequence>
<dbReference type="InterPro" id="IPR000835">
    <property type="entry name" value="HTH_MarR-typ"/>
</dbReference>
<dbReference type="GO" id="GO:0006950">
    <property type="term" value="P:response to stress"/>
    <property type="evidence" value="ECO:0007669"/>
    <property type="project" value="TreeGrafter"/>
</dbReference>
<keyword evidence="2 5" id="KW-0238">DNA-binding</keyword>
<dbReference type="Pfam" id="PF12802">
    <property type="entry name" value="MarR_2"/>
    <property type="match status" value="1"/>
</dbReference>
<dbReference type="PRINTS" id="PR00598">
    <property type="entry name" value="HTHMARR"/>
</dbReference>
<dbReference type="STRING" id="1612308.SAMN05444581_108131"/>
<dbReference type="Gene3D" id="1.10.10.10">
    <property type="entry name" value="Winged helix-like DNA-binding domain superfamily/Winged helix DNA-binding domain"/>
    <property type="match status" value="1"/>
</dbReference>
<accession>A0A1I3ZSK7</accession>
<dbReference type="Proteomes" id="UP000198755">
    <property type="component" value="Unassembled WGS sequence"/>
</dbReference>
<dbReference type="GO" id="GO:0003700">
    <property type="term" value="F:DNA-binding transcription factor activity"/>
    <property type="evidence" value="ECO:0007669"/>
    <property type="project" value="InterPro"/>
</dbReference>
<dbReference type="SMART" id="SM00347">
    <property type="entry name" value="HTH_MARR"/>
    <property type="match status" value="1"/>
</dbReference>
<dbReference type="InterPro" id="IPR036390">
    <property type="entry name" value="WH_DNA-bd_sf"/>
</dbReference>
<evidence type="ECO:0000256" key="2">
    <source>
        <dbReference type="ARBA" id="ARBA00023125"/>
    </source>
</evidence>
<dbReference type="PANTHER" id="PTHR33164">
    <property type="entry name" value="TRANSCRIPTIONAL REGULATOR, MARR FAMILY"/>
    <property type="match status" value="1"/>
</dbReference>
<protein>
    <submittedName>
        <fullName evidence="5">DNA-binding transcriptional regulator, MarR family</fullName>
    </submittedName>
</protein>